<evidence type="ECO:0000313" key="3">
    <source>
        <dbReference type="EMBL" id="MBT0993257.1"/>
    </source>
</evidence>
<evidence type="ECO:0000313" key="4">
    <source>
        <dbReference type="Proteomes" id="UP000722125"/>
    </source>
</evidence>
<accession>A0ABS5TVS6</accession>
<organism evidence="3 4">
    <name type="scientific">Cellulomonas fulva</name>
    <dbReference type="NCBI Taxonomy" id="2835530"/>
    <lineage>
        <taxon>Bacteria</taxon>
        <taxon>Bacillati</taxon>
        <taxon>Actinomycetota</taxon>
        <taxon>Actinomycetes</taxon>
        <taxon>Micrococcales</taxon>
        <taxon>Cellulomonadaceae</taxon>
        <taxon>Cellulomonas</taxon>
    </lineage>
</organism>
<feature type="transmembrane region" description="Helical" evidence="2">
    <location>
        <begin position="177"/>
        <end position="198"/>
    </location>
</feature>
<evidence type="ECO:0000256" key="2">
    <source>
        <dbReference type="SAM" id="Phobius"/>
    </source>
</evidence>
<name>A0ABS5TVS6_9CELL</name>
<reference evidence="3 4" key="1">
    <citation type="submission" date="2021-05" db="EMBL/GenBank/DDBJ databases">
        <title>Description of Cellulomonas sp. DKR-3 sp. nov.</title>
        <authorList>
            <person name="Dahal R.H."/>
            <person name="Chaudhary D.K."/>
        </authorList>
    </citation>
    <scope>NUCLEOTIDE SEQUENCE [LARGE SCALE GENOMIC DNA]</scope>
    <source>
        <strain evidence="3 4">DKR-3</strain>
    </source>
</reference>
<dbReference type="Proteomes" id="UP000722125">
    <property type="component" value="Unassembled WGS sequence"/>
</dbReference>
<keyword evidence="2" id="KW-1133">Transmembrane helix</keyword>
<proteinExistence type="predicted"/>
<gene>
    <name evidence="3" type="ORF">KIN34_03005</name>
</gene>
<keyword evidence="4" id="KW-1185">Reference proteome</keyword>
<dbReference type="EMBL" id="JAHBOH010000001">
    <property type="protein sequence ID" value="MBT0993257.1"/>
    <property type="molecule type" value="Genomic_DNA"/>
</dbReference>
<feature type="transmembrane region" description="Helical" evidence="2">
    <location>
        <begin position="151"/>
        <end position="171"/>
    </location>
</feature>
<evidence type="ECO:0008006" key="5">
    <source>
        <dbReference type="Google" id="ProtNLM"/>
    </source>
</evidence>
<keyword evidence="2" id="KW-0812">Transmembrane</keyword>
<sequence>MDDAIDEVTRLLQEIRDKVDELTRKVNETLAKVPGWAGWVADRVQDAWNGLCEKLGQFWDWFTDKLAYAGDPGGLSDLARRWADEVSAPTSAQTHEIEDGDLLVDDRWQGDAADQYRQRVPEQKSTLEAVRTEYVTALTSALDSMSSGITVFWWGVAGALVSLALGIAGAITATGTVFGLPAAPVLAGLGVAGALVALGTTWNTLSNQATSAELALDNAKSYGLTTWPSFAVS</sequence>
<keyword evidence="1" id="KW-0175">Coiled coil</keyword>
<feature type="coiled-coil region" evidence="1">
    <location>
        <begin position="1"/>
        <end position="32"/>
    </location>
</feature>
<dbReference type="RefSeq" id="WP_214346453.1">
    <property type="nucleotide sequence ID" value="NZ_JAHBOH010000001.1"/>
</dbReference>
<protein>
    <recommendedName>
        <fullName evidence="5">WXG100 family type VII secretion target</fullName>
    </recommendedName>
</protein>
<comment type="caution">
    <text evidence="3">The sequence shown here is derived from an EMBL/GenBank/DDBJ whole genome shotgun (WGS) entry which is preliminary data.</text>
</comment>
<evidence type="ECO:0000256" key="1">
    <source>
        <dbReference type="SAM" id="Coils"/>
    </source>
</evidence>
<keyword evidence="2" id="KW-0472">Membrane</keyword>